<comment type="caution">
    <text evidence="1">The sequence shown here is derived from an EMBL/GenBank/DDBJ whole genome shotgun (WGS) entry which is preliminary data.</text>
</comment>
<evidence type="ECO:0000313" key="2">
    <source>
        <dbReference type="Proteomes" id="UP000799755"/>
    </source>
</evidence>
<reference evidence="1" key="1">
    <citation type="journal article" date="2020" name="Stud. Mycol.">
        <title>101 Dothideomycetes genomes: a test case for predicting lifestyles and emergence of pathogens.</title>
        <authorList>
            <person name="Haridas S."/>
            <person name="Albert R."/>
            <person name="Binder M."/>
            <person name="Bloem J."/>
            <person name="Labutti K."/>
            <person name="Salamov A."/>
            <person name="Andreopoulos B."/>
            <person name="Baker S."/>
            <person name="Barry K."/>
            <person name="Bills G."/>
            <person name="Bluhm B."/>
            <person name="Cannon C."/>
            <person name="Castanera R."/>
            <person name="Culley D."/>
            <person name="Daum C."/>
            <person name="Ezra D."/>
            <person name="Gonzalez J."/>
            <person name="Henrissat B."/>
            <person name="Kuo A."/>
            <person name="Liang C."/>
            <person name="Lipzen A."/>
            <person name="Lutzoni F."/>
            <person name="Magnuson J."/>
            <person name="Mondo S."/>
            <person name="Nolan M."/>
            <person name="Ohm R."/>
            <person name="Pangilinan J."/>
            <person name="Park H.-J."/>
            <person name="Ramirez L."/>
            <person name="Alfaro M."/>
            <person name="Sun H."/>
            <person name="Tritt A."/>
            <person name="Yoshinaga Y."/>
            <person name="Zwiers L.-H."/>
            <person name="Turgeon B."/>
            <person name="Goodwin S."/>
            <person name="Spatafora J."/>
            <person name="Crous P."/>
            <person name="Grigoriev I."/>
        </authorList>
    </citation>
    <scope>NUCLEOTIDE SEQUENCE</scope>
    <source>
        <strain evidence="1">ATCC 200398</strain>
    </source>
</reference>
<keyword evidence="2" id="KW-1185">Reference proteome</keyword>
<organism evidence="1 2">
    <name type="scientific">Lindgomyces ingoldianus</name>
    <dbReference type="NCBI Taxonomy" id="673940"/>
    <lineage>
        <taxon>Eukaryota</taxon>
        <taxon>Fungi</taxon>
        <taxon>Dikarya</taxon>
        <taxon>Ascomycota</taxon>
        <taxon>Pezizomycotina</taxon>
        <taxon>Dothideomycetes</taxon>
        <taxon>Pleosporomycetidae</taxon>
        <taxon>Pleosporales</taxon>
        <taxon>Lindgomycetaceae</taxon>
        <taxon>Lindgomyces</taxon>
    </lineage>
</organism>
<gene>
    <name evidence="1" type="ORF">BDR25DRAFT_26002</name>
</gene>
<name>A0ACB6QXT7_9PLEO</name>
<protein>
    <submittedName>
        <fullName evidence="1">Uncharacterized protein</fullName>
    </submittedName>
</protein>
<proteinExistence type="predicted"/>
<dbReference type="Proteomes" id="UP000799755">
    <property type="component" value="Unassembled WGS sequence"/>
</dbReference>
<sequence length="784" mass="90015">MVVRQEGESAKLYFGNLLFYDYLRYKRHPVFLNRNLRRALELHDKEVETSQNQTHPNIPPAGYEHIDRLFWTMPSTEMMRKEEAKKALVIEVRGMVPENAKGVVDPTKSSPSKKKVPLFRTETQLMYSIWSPKSSSFRKTFQDFSATIVGTQTNRGTKIVVNTSKEIRIGLDDLLVLSPGDSWRKGMADRYGLQISINFSSSVHVDELFSHLDIKDSSLREDPPTRLIAKWDNVLNCPEEEQLLPLFYRDSERSELRKLGVGVKVYMRWKTPTGVSTLATANQRLKTSLRSKQRQVVGQARYIPPETSPVRQKLAITYVFAKETLKLYGPVCPHCHRKDFQTFEDLRMHFDSYHDFFRYRVKMEKETASTQHWRLECDVANHKANTRASDRAPDPRGILVVKPKRAFNKKKYLNEGNKDFQKEARLQKTKAWSSKTVVPVPLHERRKKPEDVPVKPKTARKKFLYKVPKAPPGITLFRTITKRPLVEGEWVDESDDDPDVTWLDMKKETVILNDPNIPEQTKRVLIAFDRHMREEQLQGEIHVGDALMRFTRLNLKWLIQENLDPIFIDKVDELSSDGLISGDIYQALIGIIQFFTRERLRKSSPHSDSIYRKPSQMLINGFEDMIASVEGSNLEETKSQRDKEQGLSTNNIRESVAVKGKRKGRAKATRSAVQGADSDGDIEMGDADTPVSPSTKRSETPPIPYDECLCGEGAFCSYNTTKPIIWCNNPDCVRHAFHIECVTGRWAPKEKLDPKRTDWFCQDCELDPDVDTGSVSGFTEAKGE</sequence>
<accession>A0ACB6QXT7</accession>
<evidence type="ECO:0000313" key="1">
    <source>
        <dbReference type="EMBL" id="KAF2471340.1"/>
    </source>
</evidence>
<dbReference type="EMBL" id="MU003505">
    <property type="protein sequence ID" value="KAF2471340.1"/>
    <property type="molecule type" value="Genomic_DNA"/>
</dbReference>